<accession>A0ACA9LNS2</accession>
<evidence type="ECO:0000313" key="1">
    <source>
        <dbReference type="EMBL" id="CAG8537163.1"/>
    </source>
</evidence>
<comment type="caution">
    <text evidence="1">The sequence shown here is derived from an EMBL/GenBank/DDBJ whole genome shotgun (WGS) entry which is preliminary data.</text>
</comment>
<evidence type="ECO:0000313" key="2">
    <source>
        <dbReference type="Proteomes" id="UP000789525"/>
    </source>
</evidence>
<organism evidence="1 2">
    <name type="scientific">Acaulospora colombiana</name>
    <dbReference type="NCBI Taxonomy" id="27376"/>
    <lineage>
        <taxon>Eukaryota</taxon>
        <taxon>Fungi</taxon>
        <taxon>Fungi incertae sedis</taxon>
        <taxon>Mucoromycota</taxon>
        <taxon>Glomeromycotina</taxon>
        <taxon>Glomeromycetes</taxon>
        <taxon>Diversisporales</taxon>
        <taxon>Acaulosporaceae</taxon>
        <taxon>Acaulospora</taxon>
    </lineage>
</organism>
<keyword evidence="2" id="KW-1185">Reference proteome</keyword>
<sequence length="105" mass="12334">MTKEKFMKDGMKKLSAIKLENQAKVFKRGHIGYFWLFPCDVWSIQHFISWSTNMFGPVERNVAHTIFYNTLYILRDDSETSKEILEVVRNLLHEKKALGYCSTLA</sequence>
<proteinExistence type="predicted"/>
<gene>
    <name evidence="1" type="ORF">ACOLOM_LOCUS4319</name>
</gene>
<reference evidence="1" key="1">
    <citation type="submission" date="2021-06" db="EMBL/GenBank/DDBJ databases">
        <authorList>
            <person name="Kallberg Y."/>
            <person name="Tangrot J."/>
            <person name="Rosling A."/>
        </authorList>
    </citation>
    <scope>NUCLEOTIDE SEQUENCE</scope>
    <source>
        <strain evidence="1">CL356</strain>
    </source>
</reference>
<dbReference type="EMBL" id="CAJVPT010007061">
    <property type="protein sequence ID" value="CAG8537163.1"/>
    <property type="molecule type" value="Genomic_DNA"/>
</dbReference>
<protein>
    <submittedName>
        <fullName evidence="1">6899_t:CDS:1</fullName>
    </submittedName>
</protein>
<dbReference type="Proteomes" id="UP000789525">
    <property type="component" value="Unassembled WGS sequence"/>
</dbReference>
<name>A0ACA9LNS2_9GLOM</name>